<proteinExistence type="predicted"/>
<evidence type="ECO:0000313" key="2">
    <source>
        <dbReference type="Proteomes" id="UP000799755"/>
    </source>
</evidence>
<keyword evidence="2" id="KW-1185">Reference proteome</keyword>
<sequence length="133" mass="14608">MPVWYAAKLPFSCFWIAGFFHRSCVQAGFIVTPSLGDSVSFVLIELLEKAGRLQASISCAGSSRVGGCQINAFHFRFPAFHGAFQRASGNRILLLRSLLVLERVGVPWLLGIDIASHGWGVTKNWEGRGEGQR</sequence>
<name>A0ACB6QL36_9PLEO</name>
<reference evidence="1" key="1">
    <citation type="journal article" date="2020" name="Stud. Mycol.">
        <title>101 Dothideomycetes genomes: a test case for predicting lifestyles and emergence of pathogens.</title>
        <authorList>
            <person name="Haridas S."/>
            <person name="Albert R."/>
            <person name="Binder M."/>
            <person name="Bloem J."/>
            <person name="Labutti K."/>
            <person name="Salamov A."/>
            <person name="Andreopoulos B."/>
            <person name="Baker S."/>
            <person name="Barry K."/>
            <person name="Bills G."/>
            <person name="Bluhm B."/>
            <person name="Cannon C."/>
            <person name="Castanera R."/>
            <person name="Culley D."/>
            <person name="Daum C."/>
            <person name="Ezra D."/>
            <person name="Gonzalez J."/>
            <person name="Henrissat B."/>
            <person name="Kuo A."/>
            <person name="Liang C."/>
            <person name="Lipzen A."/>
            <person name="Lutzoni F."/>
            <person name="Magnuson J."/>
            <person name="Mondo S."/>
            <person name="Nolan M."/>
            <person name="Ohm R."/>
            <person name="Pangilinan J."/>
            <person name="Park H.-J."/>
            <person name="Ramirez L."/>
            <person name="Alfaro M."/>
            <person name="Sun H."/>
            <person name="Tritt A."/>
            <person name="Yoshinaga Y."/>
            <person name="Zwiers L.-H."/>
            <person name="Turgeon B."/>
            <person name="Goodwin S."/>
            <person name="Spatafora J."/>
            <person name="Crous P."/>
            <person name="Grigoriev I."/>
        </authorList>
    </citation>
    <scope>NUCLEOTIDE SEQUENCE</scope>
    <source>
        <strain evidence="1">ATCC 200398</strain>
    </source>
</reference>
<organism evidence="1 2">
    <name type="scientific">Lindgomyces ingoldianus</name>
    <dbReference type="NCBI Taxonomy" id="673940"/>
    <lineage>
        <taxon>Eukaryota</taxon>
        <taxon>Fungi</taxon>
        <taxon>Dikarya</taxon>
        <taxon>Ascomycota</taxon>
        <taxon>Pezizomycotina</taxon>
        <taxon>Dothideomycetes</taxon>
        <taxon>Pleosporomycetidae</taxon>
        <taxon>Pleosporales</taxon>
        <taxon>Lindgomycetaceae</taxon>
        <taxon>Lindgomyces</taxon>
    </lineage>
</organism>
<protein>
    <submittedName>
        <fullName evidence="1">Uncharacterized protein</fullName>
    </submittedName>
</protein>
<evidence type="ECO:0000313" key="1">
    <source>
        <dbReference type="EMBL" id="KAF2466851.1"/>
    </source>
</evidence>
<comment type="caution">
    <text evidence="1">The sequence shown here is derived from an EMBL/GenBank/DDBJ whole genome shotgun (WGS) entry which is preliminary data.</text>
</comment>
<gene>
    <name evidence="1" type="ORF">BDR25DRAFT_71121</name>
</gene>
<dbReference type="EMBL" id="MU003522">
    <property type="protein sequence ID" value="KAF2466851.1"/>
    <property type="molecule type" value="Genomic_DNA"/>
</dbReference>
<accession>A0ACB6QL36</accession>
<dbReference type="Proteomes" id="UP000799755">
    <property type="component" value="Unassembled WGS sequence"/>
</dbReference>